<proteinExistence type="predicted"/>
<organism evidence="2 3">
    <name type="scientific">Cladobotryum mycophilum</name>
    <dbReference type="NCBI Taxonomy" id="491253"/>
    <lineage>
        <taxon>Eukaryota</taxon>
        <taxon>Fungi</taxon>
        <taxon>Dikarya</taxon>
        <taxon>Ascomycota</taxon>
        <taxon>Pezizomycotina</taxon>
        <taxon>Sordariomycetes</taxon>
        <taxon>Hypocreomycetidae</taxon>
        <taxon>Hypocreales</taxon>
        <taxon>Hypocreaceae</taxon>
        <taxon>Cladobotryum</taxon>
    </lineage>
</organism>
<comment type="caution">
    <text evidence="2">The sequence shown here is derived from an EMBL/GenBank/DDBJ whole genome shotgun (WGS) entry which is preliminary data.</text>
</comment>
<evidence type="ECO:0000256" key="1">
    <source>
        <dbReference type="SAM" id="SignalP"/>
    </source>
</evidence>
<feature type="chain" id="PRO_5047403151" evidence="1">
    <location>
        <begin position="18"/>
        <end position="126"/>
    </location>
</feature>
<reference evidence="2 3" key="1">
    <citation type="submission" date="2024-01" db="EMBL/GenBank/DDBJ databases">
        <title>Complete genome of Cladobotryum mycophilum ATHUM6906.</title>
        <authorList>
            <person name="Christinaki A.C."/>
            <person name="Myridakis A.I."/>
            <person name="Kouvelis V.N."/>
        </authorList>
    </citation>
    <scope>NUCLEOTIDE SEQUENCE [LARGE SCALE GENOMIC DNA]</scope>
    <source>
        <strain evidence="2 3">ATHUM6906</strain>
    </source>
</reference>
<name>A0ABR0ST56_9HYPO</name>
<accession>A0ABR0ST56</accession>
<keyword evidence="1" id="KW-0732">Signal</keyword>
<dbReference type="EMBL" id="JAVFKD010000004">
    <property type="protein sequence ID" value="KAK5995209.1"/>
    <property type="molecule type" value="Genomic_DNA"/>
</dbReference>
<protein>
    <submittedName>
        <fullName evidence="2">Uncharacterized protein</fullName>
    </submittedName>
</protein>
<gene>
    <name evidence="2" type="ORF">PT974_03607</name>
</gene>
<feature type="signal peptide" evidence="1">
    <location>
        <begin position="1"/>
        <end position="17"/>
    </location>
</feature>
<keyword evidence="3" id="KW-1185">Reference proteome</keyword>
<dbReference type="Proteomes" id="UP001338125">
    <property type="component" value="Unassembled WGS sequence"/>
</dbReference>
<evidence type="ECO:0000313" key="3">
    <source>
        <dbReference type="Proteomes" id="UP001338125"/>
    </source>
</evidence>
<sequence>MKFSLFAGAVLATSGMATPLEQRANKMVRFPLPDPQNWIANGNWTDDVTVTITKAQDKYTAPQWEAFVLDYCSNRWNATATLSVLANLEGFPKPIWIGMCYTAGKAINGFFERSDRASNSVVYTMA</sequence>
<evidence type="ECO:0000313" key="2">
    <source>
        <dbReference type="EMBL" id="KAK5995209.1"/>
    </source>
</evidence>